<dbReference type="PIRSF" id="PIRSF028754">
    <property type="entry name" value="UCP028754"/>
    <property type="match status" value="1"/>
</dbReference>
<reference evidence="1" key="1">
    <citation type="submission" date="2020-05" db="EMBL/GenBank/DDBJ databases">
        <authorList>
            <person name="Chiriac C."/>
            <person name="Salcher M."/>
            <person name="Ghai R."/>
            <person name="Kavagutti S V."/>
        </authorList>
    </citation>
    <scope>NUCLEOTIDE SEQUENCE</scope>
</reference>
<dbReference type="EMBL" id="CAFABE010000019">
    <property type="protein sequence ID" value="CAB4823604.1"/>
    <property type="molecule type" value="Genomic_DNA"/>
</dbReference>
<dbReference type="EMBL" id="CAFBPM010000013">
    <property type="protein sequence ID" value="CAB5027348.1"/>
    <property type="molecule type" value="Genomic_DNA"/>
</dbReference>
<dbReference type="AlphaFoldDB" id="A0A6J6ZRE1"/>
<sequence length="295" mass="31508">MSPAESQSFYELVNDVSLHEPVLVVALEGWVDAGLGASSAMASLLESNPTELLATFDDDRLLDQRARRPTARIVDGITTSLTWPSIEVRVGVDLVGRDVCYLVGPEPDMYWNGFVDAIIDLARRLDVRLVVGLGAFPAPAPHTRPVRLAATAPESSARLLERVGQVSGELEVPAGISSALEMGFGESGIDMVTLWARVPHYVAAMPFPQASAALIEGLGQIAELSLDASRFAAEAEASRAQVDDLISSNPEHMAMVRALESTLDATEGNTLGVEELPTGDELAAELEQFLRGEDS</sequence>
<dbReference type="EMBL" id="CAFBLT010000001">
    <property type="protein sequence ID" value="CAB4864008.1"/>
    <property type="molecule type" value="Genomic_DNA"/>
</dbReference>
<organism evidence="1">
    <name type="scientific">freshwater metagenome</name>
    <dbReference type="NCBI Taxonomy" id="449393"/>
    <lineage>
        <taxon>unclassified sequences</taxon>
        <taxon>metagenomes</taxon>
        <taxon>ecological metagenomes</taxon>
    </lineage>
</organism>
<protein>
    <submittedName>
        <fullName evidence="1">Unannotated protein</fullName>
    </submittedName>
</protein>
<accession>A0A6J6ZRE1</accession>
<evidence type="ECO:0000313" key="2">
    <source>
        <dbReference type="EMBL" id="CAB4864008.1"/>
    </source>
</evidence>
<evidence type="ECO:0000313" key="3">
    <source>
        <dbReference type="EMBL" id="CAB5027348.1"/>
    </source>
</evidence>
<dbReference type="InterPro" id="IPR019151">
    <property type="entry name" value="Proteasome_assmbl_chaperone_2"/>
</dbReference>
<evidence type="ECO:0000313" key="1">
    <source>
        <dbReference type="EMBL" id="CAB4823604.1"/>
    </source>
</evidence>
<dbReference type="SUPFAM" id="SSF159659">
    <property type="entry name" value="Cgl1923-like"/>
    <property type="match status" value="1"/>
</dbReference>
<dbReference type="Pfam" id="PF09754">
    <property type="entry name" value="PAC2"/>
    <property type="match status" value="1"/>
</dbReference>
<proteinExistence type="predicted"/>
<dbReference type="InterPro" id="IPR038389">
    <property type="entry name" value="PSMG2_sf"/>
</dbReference>
<dbReference type="Gene3D" id="3.40.50.10900">
    <property type="entry name" value="PAC-like subunit"/>
    <property type="match status" value="1"/>
</dbReference>
<name>A0A6J6ZRE1_9ZZZZ</name>
<gene>
    <name evidence="1" type="ORF">UFOPK3164_00593</name>
    <name evidence="2" type="ORF">UFOPK3427_00373</name>
    <name evidence="3" type="ORF">UFOPK4112_01322</name>
</gene>
<dbReference type="InterPro" id="IPR008492">
    <property type="entry name" value="Rv2714-like"/>
</dbReference>